<accession>A0A9K3KYM0</accession>
<dbReference type="Proteomes" id="UP000693970">
    <property type="component" value="Unassembled WGS sequence"/>
</dbReference>
<sequence length="196" mass="22397">MAFAKSSLPLSILFLLVERIWLLCAFHVPHNLHRHPFYIQYRQEQLEQDFFLEEDVIEPRMKSSDPAGRADFQSFQEDWTVLNATISTPISYDEETGLVQTAVRAIVQHPIDNIVAENHVVGLSSTLVIATGALHEMVDCVQLEWTHHATQSTEGLALLSLGHFLHYGRETVRQLVEFQHREAKEKVVLGRNNQDS</sequence>
<keyword evidence="1" id="KW-0732">Signal</keyword>
<evidence type="ECO:0000313" key="3">
    <source>
        <dbReference type="Proteomes" id="UP000693970"/>
    </source>
</evidence>
<dbReference type="EMBL" id="JAGRRH010000017">
    <property type="protein sequence ID" value="KAG7352445.1"/>
    <property type="molecule type" value="Genomic_DNA"/>
</dbReference>
<dbReference type="AlphaFoldDB" id="A0A9K3KYM0"/>
<comment type="caution">
    <text evidence="2">The sequence shown here is derived from an EMBL/GenBank/DDBJ whole genome shotgun (WGS) entry which is preliminary data.</text>
</comment>
<gene>
    <name evidence="2" type="ORF">IV203_008493</name>
</gene>
<keyword evidence="3" id="KW-1185">Reference proteome</keyword>
<reference evidence="2" key="2">
    <citation type="submission" date="2021-04" db="EMBL/GenBank/DDBJ databases">
        <authorList>
            <person name="Podell S."/>
        </authorList>
    </citation>
    <scope>NUCLEOTIDE SEQUENCE</scope>
    <source>
        <strain evidence="2">Hildebrandi</strain>
    </source>
</reference>
<protein>
    <submittedName>
        <fullName evidence="2">Uncharacterized protein</fullName>
    </submittedName>
</protein>
<name>A0A9K3KYM0_9STRA</name>
<proteinExistence type="predicted"/>
<feature type="chain" id="PRO_5039888798" evidence="1">
    <location>
        <begin position="26"/>
        <end position="196"/>
    </location>
</feature>
<evidence type="ECO:0000313" key="2">
    <source>
        <dbReference type="EMBL" id="KAG7352445.1"/>
    </source>
</evidence>
<evidence type="ECO:0000256" key="1">
    <source>
        <dbReference type="SAM" id="SignalP"/>
    </source>
</evidence>
<reference evidence="2" key="1">
    <citation type="journal article" date="2021" name="Sci. Rep.">
        <title>Diploid genomic architecture of Nitzschia inconspicua, an elite biomass production diatom.</title>
        <authorList>
            <person name="Oliver A."/>
            <person name="Podell S."/>
            <person name="Pinowska A."/>
            <person name="Traller J.C."/>
            <person name="Smith S.R."/>
            <person name="McClure R."/>
            <person name="Beliaev A."/>
            <person name="Bohutskyi P."/>
            <person name="Hill E.A."/>
            <person name="Rabines A."/>
            <person name="Zheng H."/>
            <person name="Allen L.Z."/>
            <person name="Kuo A."/>
            <person name="Grigoriev I.V."/>
            <person name="Allen A.E."/>
            <person name="Hazlebeck D."/>
            <person name="Allen E.E."/>
        </authorList>
    </citation>
    <scope>NUCLEOTIDE SEQUENCE</scope>
    <source>
        <strain evidence="2">Hildebrandi</strain>
    </source>
</reference>
<feature type="signal peptide" evidence="1">
    <location>
        <begin position="1"/>
        <end position="25"/>
    </location>
</feature>
<organism evidence="2 3">
    <name type="scientific">Nitzschia inconspicua</name>
    <dbReference type="NCBI Taxonomy" id="303405"/>
    <lineage>
        <taxon>Eukaryota</taxon>
        <taxon>Sar</taxon>
        <taxon>Stramenopiles</taxon>
        <taxon>Ochrophyta</taxon>
        <taxon>Bacillariophyta</taxon>
        <taxon>Bacillariophyceae</taxon>
        <taxon>Bacillariophycidae</taxon>
        <taxon>Bacillariales</taxon>
        <taxon>Bacillariaceae</taxon>
        <taxon>Nitzschia</taxon>
    </lineage>
</organism>